<dbReference type="InterPro" id="IPR036631">
    <property type="entry name" value="MGMT_N_sf"/>
</dbReference>
<dbReference type="GO" id="GO:0003908">
    <property type="term" value="F:methylated-DNA-[protein]-cysteine S-methyltransferase activity"/>
    <property type="evidence" value="ECO:0007669"/>
    <property type="project" value="UniProtKB-EC"/>
</dbReference>
<evidence type="ECO:0000256" key="2">
    <source>
        <dbReference type="ARBA" id="ARBA00008711"/>
    </source>
</evidence>
<dbReference type="FunFam" id="1.10.10.10:FF:000214">
    <property type="entry name" value="Methylated-DNA--protein-cysteine methyltransferase"/>
    <property type="match status" value="1"/>
</dbReference>
<evidence type="ECO:0000259" key="9">
    <source>
        <dbReference type="Pfam" id="PF01035"/>
    </source>
</evidence>
<keyword evidence="7" id="KW-0234">DNA repair</keyword>
<dbReference type="Pfam" id="PF01035">
    <property type="entry name" value="DNA_binding_1"/>
    <property type="match status" value="1"/>
</dbReference>
<feature type="domain" description="Methylated-DNA-[protein]-cysteine S-methyltransferase DNA binding" evidence="9">
    <location>
        <begin position="87"/>
        <end position="166"/>
    </location>
</feature>
<dbReference type="SUPFAM" id="SSF53155">
    <property type="entry name" value="Methylated DNA-protein cysteine methyltransferase domain"/>
    <property type="match status" value="1"/>
</dbReference>
<dbReference type="PANTHER" id="PTHR10815">
    <property type="entry name" value="METHYLATED-DNA--PROTEIN-CYSTEINE METHYLTRANSFERASE"/>
    <property type="match status" value="1"/>
</dbReference>
<name>A0A380CEL6_SPOPA</name>
<evidence type="ECO:0000256" key="1">
    <source>
        <dbReference type="ARBA" id="ARBA00001286"/>
    </source>
</evidence>
<dbReference type="InterPro" id="IPR001497">
    <property type="entry name" value="MethylDNA_cys_MeTrfase_AS"/>
</dbReference>
<evidence type="ECO:0000256" key="3">
    <source>
        <dbReference type="ARBA" id="ARBA00011918"/>
    </source>
</evidence>
<evidence type="ECO:0000256" key="6">
    <source>
        <dbReference type="ARBA" id="ARBA00022763"/>
    </source>
</evidence>
<dbReference type="RefSeq" id="WP_115363200.1">
    <property type="nucleotide sequence ID" value="NZ_CP038012.1"/>
</dbReference>
<organism evidence="10 11">
    <name type="scientific">Sporosarcina pasteurii</name>
    <name type="common">Bacillus pasteurii</name>
    <dbReference type="NCBI Taxonomy" id="1474"/>
    <lineage>
        <taxon>Bacteria</taxon>
        <taxon>Bacillati</taxon>
        <taxon>Bacillota</taxon>
        <taxon>Bacilli</taxon>
        <taxon>Bacillales</taxon>
        <taxon>Caryophanaceae</taxon>
        <taxon>Sporosarcina</taxon>
    </lineage>
</organism>
<evidence type="ECO:0000256" key="7">
    <source>
        <dbReference type="ARBA" id="ARBA00023204"/>
    </source>
</evidence>
<dbReference type="GO" id="GO:0006281">
    <property type="term" value="P:DNA repair"/>
    <property type="evidence" value="ECO:0007669"/>
    <property type="project" value="UniProtKB-KW"/>
</dbReference>
<dbReference type="EMBL" id="UGYZ01000002">
    <property type="protein sequence ID" value="SUJ17821.1"/>
    <property type="molecule type" value="Genomic_DNA"/>
</dbReference>
<accession>A0A380CEL6</accession>
<dbReference type="OrthoDB" id="9802228at2"/>
<proteinExistence type="inferred from homology"/>
<dbReference type="SUPFAM" id="SSF46767">
    <property type="entry name" value="Methylated DNA-protein cysteine methyltransferase, C-terminal domain"/>
    <property type="match status" value="1"/>
</dbReference>
<comment type="similarity">
    <text evidence="2">Belongs to the MGMT family.</text>
</comment>
<sequence length="173" mass="19296">MKQTVYWLEVQLAEWSMYMAATEKGLCYIGTPDAPFEELSNWVAKRVRNALMEENQEVIEPYVNELRATIDGKGQIFTGQLDLYGTPFQQSVWEVLQTIPYGDTISYTDVAERLQKPKAVRAVGGAIGANPVLIVVPCHRVLTKDGKLGGFRAGLTMKEQLLELERSGGTRGE</sequence>
<dbReference type="PROSITE" id="PS00374">
    <property type="entry name" value="MGMT"/>
    <property type="match status" value="1"/>
</dbReference>
<keyword evidence="11" id="KW-1185">Reference proteome</keyword>
<dbReference type="NCBIfam" id="TIGR00589">
    <property type="entry name" value="ogt"/>
    <property type="match status" value="1"/>
</dbReference>
<dbReference type="GO" id="GO:0032259">
    <property type="term" value="P:methylation"/>
    <property type="evidence" value="ECO:0007669"/>
    <property type="project" value="UniProtKB-KW"/>
</dbReference>
<keyword evidence="5 10" id="KW-0808">Transferase</keyword>
<dbReference type="InterPro" id="IPR014048">
    <property type="entry name" value="MethylDNA_cys_MeTrfase_DNA-bd"/>
</dbReference>
<dbReference type="InterPro" id="IPR036217">
    <property type="entry name" value="MethylDNA_cys_MeTrfase_DNAb"/>
</dbReference>
<keyword evidence="6" id="KW-0227">DNA damage</keyword>
<dbReference type="Proteomes" id="UP000254519">
    <property type="component" value="Unassembled WGS sequence"/>
</dbReference>
<evidence type="ECO:0000256" key="5">
    <source>
        <dbReference type="ARBA" id="ARBA00022679"/>
    </source>
</evidence>
<evidence type="ECO:0000256" key="8">
    <source>
        <dbReference type="ARBA" id="ARBA00049348"/>
    </source>
</evidence>
<keyword evidence="4 10" id="KW-0489">Methyltransferase</keyword>
<dbReference type="Gene3D" id="3.30.160.70">
    <property type="entry name" value="Methylated DNA-protein cysteine methyltransferase domain"/>
    <property type="match status" value="1"/>
</dbReference>
<evidence type="ECO:0000313" key="11">
    <source>
        <dbReference type="Proteomes" id="UP000254519"/>
    </source>
</evidence>
<dbReference type="EC" id="2.1.1.63" evidence="3"/>
<reference evidence="10 11" key="1">
    <citation type="submission" date="2018-06" db="EMBL/GenBank/DDBJ databases">
        <authorList>
            <consortium name="Pathogen Informatics"/>
            <person name="Doyle S."/>
        </authorList>
    </citation>
    <scope>NUCLEOTIDE SEQUENCE [LARGE SCALE GENOMIC DNA]</scope>
    <source>
        <strain evidence="11">ATCC 11859 / DSM 33 / NCIB 8841 / NCTC 4822</strain>
    </source>
</reference>
<dbReference type="CDD" id="cd06445">
    <property type="entry name" value="ATase"/>
    <property type="match status" value="1"/>
</dbReference>
<gene>
    <name evidence="10" type="primary">adaB</name>
    <name evidence="10" type="ORF">NCTC4822_02871</name>
</gene>
<protein>
    <recommendedName>
        <fullName evidence="3">methylated-DNA--[protein]-cysteine S-methyltransferase</fullName>
        <ecNumber evidence="3">2.1.1.63</ecNumber>
    </recommendedName>
</protein>
<evidence type="ECO:0000313" key="10">
    <source>
        <dbReference type="EMBL" id="SUJ17821.1"/>
    </source>
</evidence>
<comment type="catalytic activity">
    <reaction evidence="8">
        <text>a 6-O-methyl-2'-deoxyguanosine in DNA + L-cysteinyl-[protein] = S-methyl-L-cysteinyl-[protein] + a 2'-deoxyguanosine in DNA</text>
        <dbReference type="Rhea" id="RHEA:24000"/>
        <dbReference type="Rhea" id="RHEA-COMP:10131"/>
        <dbReference type="Rhea" id="RHEA-COMP:10132"/>
        <dbReference type="Rhea" id="RHEA-COMP:11367"/>
        <dbReference type="Rhea" id="RHEA-COMP:11368"/>
        <dbReference type="ChEBI" id="CHEBI:29950"/>
        <dbReference type="ChEBI" id="CHEBI:82612"/>
        <dbReference type="ChEBI" id="CHEBI:85445"/>
        <dbReference type="ChEBI" id="CHEBI:85448"/>
        <dbReference type="EC" id="2.1.1.63"/>
    </reaction>
</comment>
<dbReference type="InterPro" id="IPR036388">
    <property type="entry name" value="WH-like_DNA-bd_sf"/>
</dbReference>
<dbReference type="AlphaFoldDB" id="A0A380CEL6"/>
<dbReference type="Gene3D" id="1.10.10.10">
    <property type="entry name" value="Winged helix-like DNA-binding domain superfamily/Winged helix DNA-binding domain"/>
    <property type="match status" value="1"/>
</dbReference>
<comment type="catalytic activity">
    <reaction evidence="1">
        <text>a 4-O-methyl-thymidine in DNA + L-cysteinyl-[protein] = a thymidine in DNA + S-methyl-L-cysteinyl-[protein]</text>
        <dbReference type="Rhea" id="RHEA:53428"/>
        <dbReference type="Rhea" id="RHEA-COMP:10131"/>
        <dbReference type="Rhea" id="RHEA-COMP:10132"/>
        <dbReference type="Rhea" id="RHEA-COMP:13555"/>
        <dbReference type="Rhea" id="RHEA-COMP:13556"/>
        <dbReference type="ChEBI" id="CHEBI:29950"/>
        <dbReference type="ChEBI" id="CHEBI:82612"/>
        <dbReference type="ChEBI" id="CHEBI:137386"/>
        <dbReference type="ChEBI" id="CHEBI:137387"/>
        <dbReference type="EC" id="2.1.1.63"/>
    </reaction>
</comment>
<dbReference type="PANTHER" id="PTHR10815:SF12">
    <property type="entry name" value="METHYLATED-DNA--PROTEIN-CYSTEINE METHYLTRANSFERASE, INDUCIBLE"/>
    <property type="match status" value="1"/>
</dbReference>
<evidence type="ECO:0000256" key="4">
    <source>
        <dbReference type="ARBA" id="ARBA00022603"/>
    </source>
</evidence>